<reference evidence="2 3" key="1">
    <citation type="journal article" date="2023" name="Hortic Res">
        <title>Pangenome of water caltrop reveals structural variations and asymmetric subgenome divergence after allopolyploidization.</title>
        <authorList>
            <person name="Zhang X."/>
            <person name="Chen Y."/>
            <person name="Wang L."/>
            <person name="Yuan Y."/>
            <person name="Fang M."/>
            <person name="Shi L."/>
            <person name="Lu R."/>
            <person name="Comes H.P."/>
            <person name="Ma Y."/>
            <person name="Chen Y."/>
            <person name="Huang G."/>
            <person name="Zhou Y."/>
            <person name="Zheng Z."/>
            <person name="Qiu Y."/>
        </authorList>
    </citation>
    <scope>NUCLEOTIDE SEQUENCE [LARGE SCALE GENOMIC DNA]</scope>
    <source>
        <tissue evidence="2">Roots</tissue>
    </source>
</reference>
<feature type="compositionally biased region" description="Polar residues" evidence="1">
    <location>
        <begin position="12"/>
        <end position="22"/>
    </location>
</feature>
<name>A0AAN7QHN4_9MYRT</name>
<dbReference type="Proteomes" id="UP001345219">
    <property type="component" value="Chromosome 3"/>
</dbReference>
<feature type="region of interest" description="Disordered" evidence="1">
    <location>
        <begin position="1"/>
        <end position="62"/>
    </location>
</feature>
<evidence type="ECO:0000256" key="1">
    <source>
        <dbReference type="SAM" id="MobiDB-lite"/>
    </source>
</evidence>
<organism evidence="2 3">
    <name type="scientific">Trapa incisa</name>
    <dbReference type="NCBI Taxonomy" id="236973"/>
    <lineage>
        <taxon>Eukaryota</taxon>
        <taxon>Viridiplantae</taxon>
        <taxon>Streptophyta</taxon>
        <taxon>Embryophyta</taxon>
        <taxon>Tracheophyta</taxon>
        <taxon>Spermatophyta</taxon>
        <taxon>Magnoliopsida</taxon>
        <taxon>eudicotyledons</taxon>
        <taxon>Gunneridae</taxon>
        <taxon>Pentapetalae</taxon>
        <taxon>rosids</taxon>
        <taxon>malvids</taxon>
        <taxon>Myrtales</taxon>
        <taxon>Lythraceae</taxon>
        <taxon>Trapa</taxon>
    </lineage>
</organism>
<gene>
    <name evidence="2" type="ORF">SAY87_003398</name>
</gene>
<proteinExistence type="predicted"/>
<evidence type="ECO:0000313" key="3">
    <source>
        <dbReference type="Proteomes" id="UP001345219"/>
    </source>
</evidence>
<accession>A0AAN7QHN4</accession>
<evidence type="ECO:0000313" key="2">
    <source>
        <dbReference type="EMBL" id="KAK4768257.1"/>
    </source>
</evidence>
<comment type="caution">
    <text evidence="2">The sequence shown here is derived from an EMBL/GenBank/DDBJ whole genome shotgun (WGS) entry which is preliminary data.</text>
</comment>
<keyword evidence="3" id="KW-1185">Reference proteome</keyword>
<protein>
    <submittedName>
        <fullName evidence="2">Uncharacterized protein</fullName>
    </submittedName>
</protein>
<dbReference type="AlphaFoldDB" id="A0AAN7QHN4"/>
<sequence>MAVRVELVDPPDQSNSTKSISSRLVHPAIQNPTSPIHVNNYGKPRSHPRRGSGSPHELLGQISHPYTGDGFHLMETVSMAIPGEKFEVVDGILNCSAFPCRLIIIAALGTSRNAY</sequence>
<dbReference type="EMBL" id="JAXIOK010000006">
    <property type="protein sequence ID" value="KAK4768257.1"/>
    <property type="molecule type" value="Genomic_DNA"/>
</dbReference>